<dbReference type="Pfam" id="PF13245">
    <property type="entry name" value="AAA_19"/>
    <property type="match status" value="1"/>
</dbReference>
<dbReference type="Pfam" id="PF18741">
    <property type="entry name" value="MTES_1575"/>
    <property type="match status" value="1"/>
</dbReference>
<feature type="domain" description="DNA2/NAM7 helicase-like C-terminal" evidence="7">
    <location>
        <begin position="1174"/>
        <end position="1356"/>
    </location>
</feature>
<feature type="domain" description="DUF3320" evidence="6">
    <location>
        <begin position="1625"/>
        <end position="1673"/>
    </location>
</feature>
<dbReference type="PANTHER" id="PTHR43788:SF8">
    <property type="entry name" value="DNA-BINDING PROTEIN SMUBP-2"/>
    <property type="match status" value="1"/>
</dbReference>
<dbReference type="Pfam" id="PF11784">
    <property type="entry name" value="DUF3320"/>
    <property type="match status" value="1"/>
</dbReference>
<dbReference type="EMBL" id="CP018632">
    <property type="protein sequence ID" value="ASJ72802.1"/>
    <property type="molecule type" value="Genomic_DNA"/>
</dbReference>
<dbReference type="InterPro" id="IPR041679">
    <property type="entry name" value="DNA2/NAM7-like_C"/>
</dbReference>
<organism evidence="9 10">
    <name type="scientific">Granulosicoccus antarcticus IMCC3135</name>
    <dbReference type="NCBI Taxonomy" id="1192854"/>
    <lineage>
        <taxon>Bacteria</taxon>
        <taxon>Pseudomonadati</taxon>
        <taxon>Pseudomonadota</taxon>
        <taxon>Gammaproteobacteria</taxon>
        <taxon>Chromatiales</taxon>
        <taxon>Granulosicoccaceae</taxon>
        <taxon>Granulosicoccus</taxon>
    </lineage>
</organism>
<dbReference type="PANTHER" id="PTHR43788">
    <property type="entry name" value="DNA2/NAM7 HELICASE FAMILY MEMBER"/>
    <property type="match status" value="1"/>
</dbReference>
<dbReference type="InterPro" id="IPR011335">
    <property type="entry name" value="Restrct_endonuc-II-like"/>
</dbReference>
<dbReference type="InterPro" id="IPR021754">
    <property type="entry name" value="DUF3320"/>
</dbReference>
<dbReference type="SUPFAM" id="SSF52540">
    <property type="entry name" value="P-loop containing nucleoside triphosphate hydrolases"/>
    <property type="match status" value="1"/>
</dbReference>
<name>A0A2Z2NMW9_9GAMM</name>
<evidence type="ECO:0000256" key="2">
    <source>
        <dbReference type="ARBA" id="ARBA00022801"/>
    </source>
</evidence>
<dbReference type="InterPro" id="IPR027417">
    <property type="entry name" value="P-loop_NTPase"/>
</dbReference>
<keyword evidence="1" id="KW-0547">Nucleotide-binding</keyword>
<dbReference type="Proteomes" id="UP000250079">
    <property type="component" value="Chromosome"/>
</dbReference>
<dbReference type="CDD" id="cd18808">
    <property type="entry name" value="SF1_C_Upf1"/>
    <property type="match status" value="1"/>
</dbReference>
<dbReference type="InterPro" id="IPR049468">
    <property type="entry name" value="Restrct_endonuc-II-like_dom"/>
</dbReference>
<keyword evidence="2 9" id="KW-0378">Hydrolase</keyword>
<dbReference type="KEGG" id="gai:IMCC3135_13585"/>
<evidence type="ECO:0000259" key="6">
    <source>
        <dbReference type="Pfam" id="PF11784"/>
    </source>
</evidence>
<proteinExistence type="predicted"/>
<reference evidence="9 10" key="1">
    <citation type="submission" date="2016-12" db="EMBL/GenBank/DDBJ databases">
        <authorList>
            <person name="Song W.-J."/>
            <person name="Kurnit D.M."/>
        </authorList>
    </citation>
    <scope>NUCLEOTIDE SEQUENCE [LARGE SCALE GENOMIC DNA]</scope>
    <source>
        <strain evidence="9 10">IMCC3135</strain>
    </source>
</reference>
<dbReference type="EC" id="3.6.4.12" evidence="9"/>
<feature type="region of interest" description="Disordered" evidence="5">
    <location>
        <begin position="383"/>
        <end position="409"/>
    </location>
</feature>
<dbReference type="RefSeq" id="WP_088918084.1">
    <property type="nucleotide sequence ID" value="NZ_CP018632.1"/>
</dbReference>
<dbReference type="Pfam" id="PF13087">
    <property type="entry name" value="AAA_12"/>
    <property type="match status" value="1"/>
</dbReference>
<dbReference type="OrthoDB" id="9757917at2"/>
<dbReference type="InterPro" id="IPR050534">
    <property type="entry name" value="Coronavir_polyprotein_1ab"/>
</dbReference>
<keyword evidence="3 9" id="KW-0347">Helicase</keyword>
<sequence length="1792" mass="198025">MNSSVEITSLERDRLKGLFAFGRGLLAASSKTLTDMRAPGLGCFLESELSELRGLSLDREDGTWLKLERQQPSRPPKPEQCIRDWFDGGIDDPVSKPTLKTVLVIEVPIEDASDLCEGGLVSIEDIHEHEVNEVTVRLAIRLENLQELLAEINEWIATVWVIWAEDEKITRVSTAVYEQLFRLYNQMHGGTETPPELVWGMGIATWHHEGVRINKPVLEQLVDLELADDGALLISPRDVNLALDLRPFHDIDSNAGARAQTNLEEPMRALVSSESEPISPFAPAYWEPLLAQAASLLASDARFMSREELGAGGNLAGSGDSLEIVSRWALYARPRTTGALEDDLRRLGEEAMDASGAVAEALFGFVRDPSSTVDAPVMSPTVQRIGGAQTNGNNDWDGEEGASGSASPKAVPPTYFFPLPYNEEQGRIIDQLEKHPVVTVTGPPGTGKTHTIANIVSHYMSIGRRVLVTARTAEAIAAVREKLPEELAVLVIASVGSDREGTRQLEEAVERLSDEVVSLDEVAVREEVDRLGTNLLAIDTEVQELDSKLAAIAKKNLDPLKWQGDELTAMEIVEQLRLHAPEHEWFEDRPSVMAPSTLDAVVEEIRQRLPSIGNDLAHLGVALPDLALLPNAKILIELHTNEQERRKQPVVDPASQPTMALASVDSETQARQVLKLLCDAQERFSTLTPWVANAIAYGLDARCRGDRSSDVMLPVLEANQRLEGISVSALLYELGETTQVEFEEAIVKACRTGKPLSMIQRLSNKALSQTIESIRLEGAAPTSIDDWRDVNSSLRAEAMRPDIEALWRESAHYLSLPALPESLPEMTGIVSECANWQERIERAADKLFTVVETLESLFPVGLDVRGRFAALEFDTLITALEANLGRSTDQSSTLEEFLHMTKSTSGELAEQLQILYDMIGEESVSGNDLVVQRNLITHEVARLNALQPSLDRLGILLDALSKSGASVWTSRLKANPVEAEALLPGNWRDSWAWAEMTVRIGEILSLGNGDDILEKKRLLAGDRQKLLRKLIRAKTLLGLKPRMSDEVRSALHAFTAAVRRLGKGTGASAPRWRRAMREEAMKASGAAPVWIMPEYKVSEQLPSVPSSFDLVVLDEASQCDVTSLASLARGARCLIVGDEKQVSPSSVGLPVQRIDTLRAEFLSSVPARNLIDQDTSIFDLATQMYPSSHLMLKEHFRCVEPIIRYSSRFYQDRLVPLRVPKASERFDPPLVELHVAGASRDGVTNSAEAAVIVDEIAAIVQDPSHAWRGIAVISLLGRKQADLIERRLMADERIGTEAMKRHRIICGDARTLQGQERSVVFLSMVAVPESVRAQSSKDIQQRMNVAMSRACDRLYLARSVSMSDLKPGDIKADVLKHFRDPMPEGGSARDKSVIELCESGFERDVCQRLMDANYRTRAQVRAGPFRIDLVVEGGDDRRLAIELDGDHWHGPDVWHRDMRRQASLERAGWTFWRVFGSQWISNRDHHWNDLLATLDRLGIQPIGAKASNEVFSETRRFVVDGDNVRQRGVVIDDDVDIVDDVEKLEVVEPIVISDSDFDVIAEEALDDESAAIDSSLDVVDAAQETEGLLEAGIGSENINTDNQVSSGNDEVLVEDVARPTDEDSAFYDDTHRPILLKRLLEIVDAEGPVDRELLTRKISGEYGFKRTGSVIRDTVRDALGSHRAITVCTETERETIWPENQSPTEIIPWESGATGSSADWDQLCAPVRAGLIAHVLIDRPRNIGRAVLTLIEQRKLTMKLALEIEASRVVAERHVDHSSMGPAVDLFDGIDA</sequence>
<dbReference type="GO" id="GO:0016787">
    <property type="term" value="F:hydrolase activity"/>
    <property type="evidence" value="ECO:0007669"/>
    <property type="project" value="UniProtKB-KW"/>
</dbReference>
<protein>
    <submittedName>
        <fullName evidence="9">ATP-dependent RecD-like DNA helicase</fullName>
        <ecNumber evidence="9">3.6.4.12</ecNumber>
    </submittedName>
</protein>
<dbReference type="InterPro" id="IPR047187">
    <property type="entry name" value="SF1_C_Upf1"/>
</dbReference>
<gene>
    <name evidence="9" type="primary">recD2_1</name>
    <name evidence="9" type="ORF">IMCC3135_13585</name>
</gene>
<evidence type="ECO:0000313" key="9">
    <source>
        <dbReference type="EMBL" id="ASJ72802.1"/>
    </source>
</evidence>
<accession>A0A2Z2NMW9</accession>
<evidence type="ECO:0000256" key="5">
    <source>
        <dbReference type="SAM" id="MobiDB-lite"/>
    </source>
</evidence>
<dbReference type="Gene3D" id="3.40.960.10">
    <property type="entry name" value="VSR Endonuclease"/>
    <property type="match status" value="1"/>
</dbReference>
<evidence type="ECO:0000256" key="4">
    <source>
        <dbReference type="ARBA" id="ARBA00022840"/>
    </source>
</evidence>
<dbReference type="GO" id="GO:0043139">
    <property type="term" value="F:5'-3' DNA helicase activity"/>
    <property type="evidence" value="ECO:0007669"/>
    <property type="project" value="TreeGrafter"/>
</dbReference>
<evidence type="ECO:0000259" key="8">
    <source>
        <dbReference type="Pfam" id="PF18741"/>
    </source>
</evidence>
<evidence type="ECO:0000259" key="7">
    <source>
        <dbReference type="Pfam" id="PF13087"/>
    </source>
</evidence>
<evidence type="ECO:0000256" key="3">
    <source>
        <dbReference type="ARBA" id="ARBA00022806"/>
    </source>
</evidence>
<feature type="domain" description="Restriction endonuclease type II-like" evidence="8">
    <location>
        <begin position="1401"/>
        <end position="1494"/>
    </location>
</feature>
<evidence type="ECO:0000313" key="10">
    <source>
        <dbReference type="Proteomes" id="UP000250079"/>
    </source>
</evidence>
<dbReference type="SUPFAM" id="SSF52980">
    <property type="entry name" value="Restriction endonuclease-like"/>
    <property type="match status" value="1"/>
</dbReference>
<dbReference type="GO" id="GO:0005524">
    <property type="term" value="F:ATP binding"/>
    <property type="evidence" value="ECO:0007669"/>
    <property type="project" value="UniProtKB-KW"/>
</dbReference>
<keyword evidence="4" id="KW-0067">ATP-binding</keyword>
<dbReference type="Gene3D" id="3.40.50.300">
    <property type="entry name" value="P-loop containing nucleotide triphosphate hydrolases"/>
    <property type="match status" value="3"/>
</dbReference>
<evidence type="ECO:0000256" key="1">
    <source>
        <dbReference type="ARBA" id="ARBA00022741"/>
    </source>
</evidence>
<keyword evidence="10" id="KW-1185">Reference proteome</keyword>